<dbReference type="OrthoDB" id="3251442at2759"/>
<keyword evidence="3" id="KW-1185">Reference proteome</keyword>
<evidence type="ECO:0000313" key="3">
    <source>
        <dbReference type="Proteomes" id="UP000298030"/>
    </source>
</evidence>
<protein>
    <submittedName>
        <fullName evidence="2">Uncharacterized protein</fullName>
    </submittedName>
</protein>
<evidence type="ECO:0000313" key="2">
    <source>
        <dbReference type="EMBL" id="TEB28525.1"/>
    </source>
</evidence>
<feature type="compositionally biased region" description="Basic and acidic residues" evidence="1">
    <location>
        <begin position="80"/>
        <end position="94"/>
    </location>
</feature>
<dbReference type="EMBL" id="QPFP01000032">
    <property type="protein sequence ID" value="TEB28525.1"/>
    <property type="molecule type" value="Genomic_DNA"/>
</dbReference>
<reference evidence="2 3" key="1">
    <citation type="journal article" date="2019" name="Nat. Ecol. Evol.">
        <title>Megaphylogeny resolves global patterns of mushroom evolution.</title>
        <authorList>
            <person name="Varga T."/>
            <person name="Krizsan K."/>
            <person name="Foldi C."/>
            <person name="Dima B."/>
            <person name="Sanchez-Garcia M."/>
            <person name="Sanchez-Ramirez S."/>
            <person name="Szollosi G.J."/>
            <person name="Szarkandi J.G."/>
            <person name="Papp V."/>
            <person name="Albert L."/>
            <person name="Andreopoulos W."/>
            <person name="Angelini C."/>
            <person name="Antonin V."/>
            <person name="Barry K.W."/>
            <person name="Bougher N.L."/>
            <person name="Buchanan P."/>
            <person name="Buyck B."/>
            <person name="Bense V."/>
            <person name="Catcheside P."/>
            <person name="Chovatia M."/>
            <person name="Cooper J."/>
            <person name="Damon W."/>
            <person name="Desjardin D."/>
            <person name="Finy P."/>
            <person name="Geml J."/>
            <person name="Haridas S."/>
            <person name="Hughes K."/>
            <person name="Justo A."/>
            <person name="Karasinski D."/>
            <person name="Kautmanova I."/>
            <person name="Kiss B."/>
            <person name="Kocsube S."/>
            <person name="Kotiranta H."/>
            <person name="LaButti K.M."/>
            <person name="Lechner B.E."/>
            <person name="Liimatainen K."/>
            <person name="Lipzen A."/>
            <person name="Lukacs Z."/>
            <person name="Mihaltcheva S."/>
            <person name="Morgado L.N."/>
            <person name="Niskanen T."/>
            <person name="Noordeloos M.E."/>
            <person name="Ohm R.A."/>
            <person name="Ortiz-Santana B."/>
            <person name="Ovrebo C."/>
            <person name="Racz N."/>
            <person name="Riley R."/>
            <person name="Savchenko A."/>
            <person name="Shiryaev A."/>
            <person name="Soop K."/>
            <person name="Spirin V."/>
            <person name="Szebenyi C."/>
            <person name="Tomsovsky M."/>
            <person name="Tulloss R.E."/>
            <person name="Uehling J."/>
            <person name="Grigoriev I.V."/>
            <person name="Vagvolgyi C."/>
            <person name="Papp T."/>
            <person name="Martin F.M."/>
            <person name="Miettinen O."/>
            <person name="Hibbett D.S."/>
            <person name="Nagy L.G."/>
        </authorList>
    </citation>
    <scope>NUCLEOTIDE SEQUENCE [LARGE SCALE GENOMIC DNA]</scope>
    <source>
        <strain evidence="2 3">FP101781</strain>
    </source>
</reference>
<dbReference type="AlphaFoldDB" id="A0A4Y7T323"/>
<gene>
    <name evidence="2" type="ORF">FA13DRAFT_1711813</name>
</gene>
<feature type="compositionally biased region" description="Polar residues" evidence="1">
    <location>
        <begin position="15"/>
        <end position="35"/>
    </location>
</feature>
<evidence type="ECO:0000256" key="1">
    <source>
        <dbReference type="SAM" id="MobiDB-lite"/>
    </source>
</evidence>
<sequence>MKFLASAGNSFWQNVKTGLSSAPTSPVSAQNSNMGSPMAVDAKAVLESADHECTTIEDVPEDDDSSSDGGKDDNEEDTEMREQIHKQERENEYREADEENNEIHKLVEEVFERSISDLHEFLEDKLTEEQIRLPHSFVVGEGGVCGDVSSEADDRWCLEFEQRLAAIVFALKIEDKLTEATFNKFQYVFPESHTESYKMAKARIVLLTFIFDINYPASGATPTSG</sequence>
<comment type="caution">
    <text evidence="2">The sequence shown here is derived from an EMBL/GenBank/DDBJ whole genome shotgun (WGS) entry which is preliminary data.</text>
</comment>
<accession>A0A4Y7T323</accession>
<name>A0A4Y7T323_COPMI</name>
<feature type="region of interest" description="Disordered" evidence="1">
    <location>
        <begin position="15"/>
        <end position="100"/>
    </location>
</feature>
<dbReference type="Proteomes" id="UP000298030">
    <property type="component" value="Unassembled WGS sequence"/>
</dbReference>
<organism evidence="2 3">
    <name type="scientific">Coprinellus micaceus</name>
    <name type="common">Glistening ink-cap mushroom</name>
    <name type="synonym">Coprinus micaceus</name>
    <dbReference type="NCBI Taxonomy" id="71717"/>
    <lineage>
        <taxon>Eukaryota</taxon>
        <taxon>Fungi</taxon>
        <taxon>Dikarya</taxon>
        <taxon>Basidiomycota</taxon>
        <taxon>Agaricomycotina</taxon>
        <taxon>Agaricomycetes</taxon>
        <taxon>Agaricomycetidae</taxon>
        <taxon>Agaricales</taxon>
        <taxon>Agaricineae</taxon>
        <taxon>Psathyrellaceae</taxon>
        <taxon>Coprinellus</taxon>
    </lineage>
</organism>
<proteinExistence type="predicted"/>